<proteinExistence type="predicted"/>
<sequence length="77" mass="8259">MSNVERCIPFLSTAQRLCVSIDRLKSASLWTPEVSLAKILTVTYTSTADNGSTDIPRTSASVSAALAPRFLNSLLVT</sequence>
<dbReference type="AlphaFoldDB" id="A0AAV4RNU2"/>
<protein>
    <submittedName>
        <fullName evidence="1">Uncharacterized protein</fullName>
    </submittedName>
</protein>
<accession>A0AAV4RNU2</accession>
<organism evidence="1 2">
    <name type="scientific">Caerostris extrusa</name>
    <name type="common">Bark spider</name>
    <name type="synonym">Caerostris bankana</name>
    <dbReference type="NCBI Taxonomy" id="172846"/>
    <lineage>
        <taxon>Eukaryota</taxon>
        <taxon>Metazoa</taxon>
        <taxon>Ecdysozoa</taxon>
        <taxon>Arthropoda</taxon>
        <taxon>Chelicerata</taxon>
        <taxon>Arachnida</taxon>
        <taxon>Araneae</taxon>
        <taxon>Araneomorphae</taxon>
        <taxon>Entelegynae</taxon>
        <taxon>Araneoidea</taxon>
        <taxon>Araneidae</taxon>
        <taxon>Caerostris</taxon>
    </lineage>
</organism>
<dbReference type="EMBL" id="BPLR01008088">
    <property type="protein sequence ID" value="GIY22001.1"/>
    <property type="molecule type" value="Genomic_DNA"/>
</dbReference>
<evidence type="ECO:0000313" key="2">
    <source>
        <dbReference type="Proteomes" id="UP001054945"/>
    </source>
</evidence>
<keyword evidence="2" id="KW-1185">Reference proteome</keyword>
<comment type="caution">
    <text evidence="1">The sequence shown here is derived from an EMBL/GenBank/DDBJ whole genome shotgun (WGS) entry which is preliminary data.</text>
</comment>
<gene>
    <name evidence="1" type="ORF">CEXT_582911</name>
</gene>
<reference evidence="1 2" key="1">
    <citation type="submission" date="2021-06" db="EMBL/GenBank/DDBJ databases">
        <title>Caerostris extrusa draft genome.</title>
        <authorList>
            <person name="Kono N."/>
            <person name="Arakawa K."/>
        </authorList>
    </citation>
    <scope>NUCLEOTIDE SEQUENCE [LARGE SCALE GENOMIC DNA]</scope>
</reference>
<dbReference type="Proteomes" id="UP001054945">
    <property type="component" value="Unassembled WGS sequence"/>
</dbReference>
<name>A0AAV4RNU2_CAEEX</name>
<evidence type="ECO:0000313" key="1">
    <source>
        <dbReference type="EMBL" id="GIY22001.1"/>
    </source>
</evidence>